<protein>
    <submittedName>
        <fullName evidence="10">MBP7</fullName>
    </submittedName>
</protein>
<sequence>MVRGKVEMKRIENATSRQVTFSKRRVGLRKKAYELSVLCDVEVALIIFSQKGKLFEFSSSNIRQIIQRYHECSKEARSNNIGGEAGGQYMEHLKHETILMEKKLELLQVSQRKLLGQGLESCSMGELNEIDCQLEKSLQNVRTRKDQVYKEQIESLKAKHTQLLHENAILFDKCGLKPNMIQSPTPIPTPPSPSPRPAPAKQKEIVSGSNNTQNYMVETDLFIGLSATRCS</sequence>
<dbReference type="PROSITE" id="PS51297">
    <property type="entry name" value="K_BOX"/>
    <property type="match status" value="1"/>
</dbReference>
<dbReference type="InterPro" id="IPR033896">
    <property type="entry name" value="MEF2-like_N"/>
</dbReference>
<dbReference type="EMBL" id="MF489888">
    <property type="protein sequence ID" value="AWM99599.1"/>
    <property type="molecule type" value="mRNA"/>
</dbReference>
<dbReference type="InterPro" id="IPR050142">
    <property type="entry name" value="MADS-box/MEF2_TF"/>
</dbReference>
<dbReference type="InterPro" id="IPR002487">
    <property type="entry name" value="TF_Kbox"/>
</dbReference>
<evidence type="ECO:0000256" key="5">
    <source>
        <dbReference type="ARBA" id="ARBA00023242"/>
    </source>
</evidence>
<dbReference type="PROSITE" id="PS00350">
    <property type="entry name" value="MADS_BOX_1"/>
    <property type="match status" value="1"/>
</dbReference>
<dbReference type="Gene3D" id="3.40.1810.10">
    <property type="entry name" value="Transcription factor, MADS-box"/>
    <property type="match status" value="1"/>
</dbReference>
<dbReference type="GO" id="GO:0003700">
    <property type="term" value="F:DNA-binding transcription factor activity"/>
    <property type="evidence" value="ECO:0007669"/>
    <property type="project" value="InterPro"/>
</dbReference>
<dbReference type="PROSITE" id="PS50066">
    <property type="entry name" value="MADS_BOX_2"/>
    <property type="match status" value="1"/>
</dbReference>
<dbReference type="FunFam" id="3.40.1810.10:FF:000003">
    <property type="entry name" value="MADS-box transcription factor MADS-MC"/>
    <property type="match status" value="1"/>
</dbReference>
<dbReference type="GO" id="GO:0046983">
    <property type="term" value="F:protein dimerization activity"/>
    <property type="evidence" value="ECO:0007669"/>
    <property type="project" value="InterPro"/>
</dbReference>
<dbReference type="PRINTS" id="PR00404">
    <property type="entry name" value="MADSDOMAIN"/>
</dbReference>
<evidence type="ECO:0000256" key="4">
    <source>
        <dbReference type="ARBA" id="ARBA00023163"/>
    </source>
</evidence>
<evidence type="ECO:0000313" key="10">
    <source>
        <dbReference type="EMBL" id="AWM99599.1"/>
    </source>
</evidence>
<organism evidence="10">
    <name type="scientific">Ipomoea batatas</name>
    <name type="common">Sweet potato</name>
    <name type="synonym">Convolvulus batatas</name>
    <dbReference type="NCBI Taxonomy" id="4120"/>
    <lineage>
        <taxon>Eukaryota</taxon>
        <taxon>Viridiplantae</taxon>
        <taxon>Streptophyta</taxon>
        <taxon>Embryophyta</taxon>
        <taxon>Tracheophyta</taxon>
        <taxon>Spermatophyta</taxon>
        <taxon>Magnoliopsida</taxon>
        <taxon>eudicotyledons</taxon>
        <taxon>Gunneridae</taxon>
        <taxon>Pentapetalae</taxon>
        <taxon>asterids</taxon>
        <taxon>lamiids</taxon>
        <taxon>Solanales</taxon>
        <taxon>Convolvulaceae</taxon>
        <taxon>Ipomoeeae</taxon>
        <taxon>Ipomoea</taxon>
    </lineage>
</organism>
<feature type="domain" description="K-box" evidence="9">
    <location>
        <begin position="90"/>
        <end position="180"/>
    </location>
</feature>
<dbReference type="CDD" id="cd00265">
    <property type="entry name" value="MADS_MEF2_like"/>
    <property type="match status" value="1"/>
</dbReference>
<keyword evidence="3" id="KW-0238">DNA-binding</keyword>
<feature type="compositionally biased region" description="Pro residues" evidence="7">
    <location>
        <begin position="185"/>
        <end position="198"/>
    </location>
</feature>
<feature type="domain" description="MADS-box" evidence="8">
    <location>
        <begin position="1"/>
        <end position="61"/>
    </location>
</feature>
<dbReference type="InterPro" id="IPR036879">
    <property type="entry name" value="TF_MADSbox_sf"/>
</dbReference>
<accession>A0A2U8UAC6</accession>
<comment type="function">
    <text evidence="6">Probable transcription factor.</text>
</comment>
<reference evidence="10" key="1">
    <citation type="submission" date="2017-07" db="EMBL/GenBank/DDBJ databases">
        <title>Molecular Characterization of Nine Novel MADS-box Transcription Factors Possibly Related to Abiotic Stress Response and/or Storage Root Development in Sweetpotato.</title>
        <authorList>
            <person name="Dong T."/>
        </authorList>
    </citation>
    <scope>NUCLEOTIDE SEQUENCE</scope>
</reference>
<dbReference type="InterPro" id="IPR002100">
    <property type="entry name" value="TF_MADSbox"/>
</dbReference>
<comment type="subcellular location">
    <subcellularLocation>
        <location evidence="1">Nucleus</location>
    </subcellularLocation>
</comment>
<dbReference type="PANTHER" id="PTHR48019">
    <property type="entry name" value="SERUM RESPONSE FACTOR HOMOLOG"/>
    <property type="match status" value="1"/>
</dbReference>
<dbReference type="GO" id="GO:0000977">
    <property type="term" value="F:RNA polymerase II transcription regulatory region sequence-specific DNA binding"/>
    <property type="evidence" value="ECO:0007669"/>
    <property type="project" value="InterPro"/>
</dbReference>
<dbReference type="SUPFAM" id="SSF55455">
    <property type="entry name" value="SRF-like"/>
    <property type="match status" value="1"/>
</dbReference>
<evidence type="ECO:0000259" key="8">
    <source>
        <dbReference type="PROSITE" id="PS50066"/>
    </source>
</evidence>
<dbReference type="AlphaFoldDB" id="A0A2U8UAC6"/>
<keyword evidence="4" id="KW-0804">Transcription</keyword>
<feature type="region of interest" description="Disordered" evidence="7">
    <location>
        <begin position="180"/>
        <end position="204"/>
    </location>
</feature>
<evidence type="ECO:0000256" key="1">
    <source>
        <dbReference type="ARBA" id="ARBA00004123"/>
    </source>
</evidence>
<name>A0A2U8UAC6_IPOBA</name>
<evidence type="ECO:0000256" key="7">
    <source>
        <dbReference type="SAM" id="MobiDB-lite"/>
    </source>
</evidence>
<dbReference type="Pfam" id="PF00319">
    <property type="entry name" value="SRF-TF"/>
    <property type="match status" value="1"/>
</dbReference>
<evidence type="ECO:0000256" key="2">
    <source>
        <dbReference type="ARBA" id="ARBA00023015"/>
    </source>
</evidence>
<evidence type="ECO:0000256" key="3">
    <source>
        <dbReference type="ARBA" id="ARBA00023125"/>
    </source>
</evidence>
<proteinExistence type="evidence at transcript level"/>
<evidence type="ECO:0000259" key="9">
    <source>
        <dbReference type="PROSITE" id="PS51297"/>
    </source>
</evidence>
<dbReference type="Pfam" id="PF01486">
    <property type="entry name" value="K-box"/>
    <property type="match status" value="1"/>
</dbReference>
<dbReference type="GO" id="GO:0045944">
    <property type="term" value="P:positive regulation of transcription by RNA polymerase II"/>
    <property type="evidence" value="ECO:0007669"/>
    <property type="project" value="InterPro"/>
</dbReference>
<dbReference type="SMART" id="SM00432">
    <property type="entry name" value="MADS"/>
    <property type="match status" value="1"/>
</dbReference>
<dbReference type="GO" id="GO:0005634">
    <property type="term" value="C:nucleus"/>
    <property type="evidence" value="ECO:0007669"/>
    <property type="project" value="UniProtKB-SubCell"/>
</dbReference>
<keyword evidence="2" id="KW-0805">Transcription regulation</keyword>
<keyword evidence="5" id="KW-0539">Nucleus</keyword>
<evidence type="ECO:0000256" key="6">
    <source>
        <dbReference type="ARBA" id="ARBA00037260"/>
    </source>
</evidence>